<proteinExistence type="predicted"/>
<protein>
    <recommendedName>
        <fullName evidence="3">PaREP2b</fullName>
    </recommendedName>
</protein>
<dbReference type="EMBL" id="CP001014">
    <property type="protein sequence ID" value="ACB40314.1"/>
    <property type="molecule type" value="Genomic_DNA"/>
</dbReference>
<dbReference type="eggNOG" id="arCOG05572">
    <property type="taxonomic scope" value="Archaea"/>
</dbReference>
<reference evidence="1" key="1">
    <citation type="submission" date="2008-03" db="EMBL/GenBank/DDBJ databases">
        <title>Complete sequence of Thermoproteus neutrophilus V24Sta.</title>
        <authorList>
            <consortium name="US DOE Joint Genome Institute"/>
            <person name="Copeland A."/>
            <person name="Lucas S."/>
            <person name="Lapidus A."/>
            <person name="Glavina del Rio T."/>
            <person name="Dalin E."/>
            <person name="Tice H."/>
            <person name="Bruce D."/>
            <person name="Goodwin L."/>
            <person name="Pitluck S."/>
            <person name="Sims D."/>
            <person name="Brettin T."/>
            <person name="Detter J.C."/>
            <person name="Han C."/>
            <person name="Kuske C.R."/>
            <person name="Schmutz J."/>
            <person name="Larimer F."/>
            <person name="Land M."/>
            <person name="Hauser L."/>
            <person name="Kyrpides N."/>
            <person name="Mikhailova N."/>
            <person name="Biddle J.F."/>
            <person name="Zhang Z."/>
            <person name="Fitz-Gibbon S.T."/>
            <person name="Lowe T.M."/>
            <person name="Saltikov C."/>
            <person name="House C.H."/>
            <person name="Richardson P."/>
        </authorList>
    </citation>
    <scope>NUCLEOTIDE SEQUENCE [LARGE SCALE GENOMIC DNA]</scope>
    <source>
        <strain evidence="1">V24Sta</strain>
    </source>
</reference>
<dbReference type="HOGENOM" id="CLU_2476138_0_0_2"/>
<dbReference type="AlphaFoldDB" id="B1Y985"/>
<name>B1Y985_PYRNV</name>
<organism evidence="1 2">
    <name type="scientific">Pyrobaculum neutrophilum (strain DSM 2338 / JCM 9278 / NBRC 100436 / V24Sta)</name>
    <name type="common">Thermoproteus neutrophilus</name>
    <dbReference type="NCBI Taxonomy" id="444157"/>
    <lineage>
        <taxon>Archaea</taxon>
        <taxon>Thermoproteota</taxon>
        <taxon>Thermoprotei</taxon>
        <taxon>Thermoproteales</taxon>
        <taxon>Thermoproteaceae</taxon>
        <taxon>Pyrobaculum</taxon>
    </lineage>
</organism>
<dbReference type="STRING" id="444157.Tneu_1388"/>
<sequence>MVQAGNAQLECDMEYAEGRDVICRLYGVEMSCLEDAVRKTGFQNYIKIEGDRFYISTAIFKAGRTPGELIREIATLLRLCRSENS</sequence>
<evidence type="ECO:0000313" key="1">
    <source>
        <dbReference type="EMBL" id="ACB40314.1"/>
    </source>
</evidence>
<evidence type="ECO:0000313" key="2">
    <source>
        <dbReference type="Proteomes" id="UP000001694"/>
    </source>
</evidence>
<accession>B1Y985</accession>
<dbReference type="KEGG" id="tne:Tneu_1388"/>
<dbReference type="Proteomes" id="UP000001694">
    <property type="component" value="Chromosome"/>
</dbReference>
<gene>
    <name evidence="1" type="ordered locus">Tneu_1388</name>
</gene>
<evidence type="ECO:0008006" key="3">
    <source>
        <dbReference type="Google" id="ProtNLM"/>
    </source>
</evidence>
<keyword evidence="2" id="KW-1185">Reference proteome</keyword>